<reference evidence="2" key="1">
    <citation type="submission" date="2020-02" db="EMBL/GenBank/DDBJ databases">
        <authorList>
            <person name="Meier V. D."/>
        </authorList>
    </citation>
    <scope>NUCLEOTIDE SEQUENCE</scope>
    <source>
        <strain evidence="2">AVDCRST_MAG30</strain>
    </source>
</reference>
<dbReference type="AlphaFoldDB" id="A0A6J4TUL1"/>
<dbReference type="EMBL" id="CADCVS010000511">
    <property type="protein sequence ID" value="CAA9531985.1"/>
    <property type="molecule type" value="Genomic_DNA"/>
</dbReference>
<name>A0A6J4TUL1_9ACTN</name>
<feature type="region of interest" description="Disordered" evidence="1">
    <location>
        <begin position="25"/>
        <end position="80"/>
    </location>
</feature>
<sequence length="80" mass="8500">MLNPLHMTFSAAGRLFELIVPRPKAQMGPDPASELATPAAPPMTARQRRAADEDAVSGWVRDHHRAERVAAAAGDRGGDG</sequence>
<accession>A0A6J4TUL1</accession>
<evidence type="ECO:0000313" key="2">
    <source>
        <dbReference type="EMBL" id="CAA9531985.1"/>
    </source>
</evidence>
<evidence type="ECO:0000256" key="1">
    <source>
        <dbReference type="SAM" id="MobiDB-lite"/>
    </source>
</evidence>
<protein>
    <submittedName>
        <fullName evidence="2">Uncharacterized protein</fullName>
    </submittedName>
</protein>
<organism evidence="2">
    <name type="scientific">uncultured Solirubrobacteraceae bacterium</name>
    <dbReference type="NCBI Taxonomy" id="1162706"/>
    <lineage>
        <taxon>Bacteria</taxon>
        <taxon>Bacillati</taxon>
        <taxon>Actinomycetota</taxon>
        <taxon>Thermoleophilia</taxon>
        <taxon>Solirubrobacterales</taxon>
        <taxon>Solirubrobacteraceae</taxon>
        <taxon>environmental samples</taxon>
    </lineage>
</organism>
<proteinExistence type="predicted"/>
<gene>
    <name evidence="2" type="ORF">AVDCRST_MAG30-3884</name>
</gene>